<gene>
    <name evidence="3" type="ORF">FHW36_103509</name>
</gene>
<accession>A0A561PUA6</accession>
<dbReference type="CDD" id="cd02966">
    <property type="entry name" value="TlpA_like_family"/>
    <property type="match status" value="1"/>
</dbReference>
<feature type="signal peptide" evidence="1">
    <location>
        <begin position="1"/>
        <end position="22"/>
    </location>
</feature>
<dbReference type="Gene3D" id="3.40.30.10">
    <property type="entry name" value="Glutaredoxin"/>
    <property type="match status" value="1"/>
</dbReference>
<reference evidence="3 4" key="1">
    <citation type="submission" date="2019-06" db="EMBL/GenBank/DDBJ databases">
        <title>Sorghum-associated microbial communities from plants grown in Nebraska, USA.</title>
        <authorList>
            <person name="Schachtman D."/>
        </authorList>
    </citation>
    <scope>NUCLEOTIDE SEQUENCE [LARGE SCALE GENOMIC DNA]</scope>
    <source>
        <strain evidence="3 4">1209</strain>
    </source>
</reference>
<keyword evidence="1" id="KW-0732">Signal</keyword>
<dbReference type="Proteomes" id="UP000320811">
    <property type="component" value="Unassembled WGS sequence"/>
</dbReference>
<protein>
    <submittedName>
        <fullName evidence="3">Peroxiredoxin</fullName>
    </submittedName>
</protein>
<evidence type="ECO:0000259" key="2">
    <source>
        <dbReference type="PROSITE" id="PS51352"/>
    </source>
</evidence>
<keyword evidence="4" id="KW-1185">Reference proteome</keyword>
<dbReference type="SUPFAM" id="SSF52833">
    <property type="entry name" value="Thioredoxin-like"/>
    <property type="match status" value="1"/>
</dbReference>
<dbReference type="GO" id="GO:0016209">
    <property type="term" value="F:antioxidant activity"/>
    <property type="evidence" value="ECO:0007669"/>
    <property type="project" value="InterPro"/>
</dbReference>
<evidence type="ECO:0000313" key="4">
    <source>
        <dbReference type="Proteomes" id="UP000320811"/>
    </source>
</evidence>
<dbReference type="InterPro" id="IPR036249">
    <property type="entry name" value="Thioredoxin-like_sf"/>
</dbReference>
<dbReference type="EMBL" id="VIWO01000003">
    <property type="protein sequence ID" value="TWF41705.1"/>
    <property type="molecule type" value="Genomic_DNA"/>
</dbReference>
<evidence type="ECO:0000313" key="3">
    <source>
        <dbReference type="EMBL" id="TWF41705.1"/>
    </source>
</evidence>
<proteinExistence type="predicted"/>
<dbReference type="InterPro" id="IPR013766">
    <property type="entry name" value="Thioredoxin_domain"/>
</dbReference>
<dbReference type="InterPro" id="IPR050553">
    <property type="entry name" value="Thioredoxin_ResA/DsbE_sf"/>
</dbReference>
<dbReference type="PANTHER" id="PTHR42852:SF18">
    <property type="entry name" value="CHROMOSOME UNDETERMINED SCAFFOLD_47, WHOLE GENOME SHOTGUN SEQUENCE"/>
    <property type="match status" value="1"/>
</dbReference>
<feature type="chain" id="PRO_5021810675" evidence="1">
    <location>
        <begin position="23"/>
        <end position="491"/>
    </location>
</feature>
<dbReference type="OrthoDB" id="983020at2"/>
<dbReference type="Pfam" id="PF00578">
    <property type="entry name" value="AhpC-TSA"/>
    <property type="match status" value="1"/>
</dbReference>
<comment type="caution">
    <text evidence="3">The sequence shown here is derived from an EMBL/GenBank/DDBJ whole genome shotgun (WGS) entry which is preliminary data.</text>
</comment>
<dbReference type="GO" id="GO:0016491">
    <property type="term" value="F:oxidoreductase activity"/>
    <property type="evidence" value="ECO:0007669"/>
    <property type="project" value="InterPro"/>
</dbReference>
<dbReference type="InterPro" id="IPR000866">
    <property type="entry name" value="AhpC/TSA"/>
</dbReference>
<organism evidence="3 4">
    <name type="scientific">Chitinophaga polysaccharea</name>
    <dbReference type="NCBI Taxonomy" id="1293035"/>
    <lineage>
        <taxon>Bacteria</taxon>
        <taxon>Pseudomonadati</taxon>
        <taxon>Bacteroidota</taxon>
        <taxon>Chitinophagia</taxon>
        <taxon>Chitinophagales</taxon>
        <taxon>Chitinophagaceae</taxon>
        <taxon>Chitinophaga</taxon>
    </lineage>
</organism>
<dbReference type="AlphaFoldDB" id="A0A561PUA6"/>
<sequence length="491" mass="55127">MKNCLLSIFLMTTLLHHAFSNAPGNCAISFKVTISDASLIGKDLRVEQYIYYTPATIGTFCSTFTKKITGKTLSFSIKQDQTFAYIRIVPPAPYLEITDKLLLTTSGDDIVVKLDGGKVTFMDAPQYQCQWELALVPPETTSEITPDDASTLERRFKELDDVMARQLSILAGYKTKIDRRSWDILEMNVVYKSYSDKLTYFIFYFRQSRDSIMRSKMAAIVEKLMASIDSAAVNPATALNSSPYLYYLYLKERCHAESRYFSNDPNSDYGFNELHSSFMQHYSGVTRDRLLTTLIFSTNFFGKINLLDVLERDLPIIADPLSRSLLTNKRNALGRGKKAYPFKLPDEHDQWVSLSDFKGKVVILDFYFNGCTGCAYLVSAIEPVYQEFRNHPNVAFVSVTIDSSKALFLESVASGIYTHKGGINLYTNGEGMDHAIIKYYGITGYPKLIIIGKDGNIVDGDPPIPTNNGSNSVDKLRSIIANAIDTTNSID</sequence>
<feature type="domain" description="Thioredoxin" evidence="2">
    <location>
        <begin position="333"/>
        <end position="485"/>
    </location>
</feature>
<dbReference type="PROSITE" id="PS51352">
    <property type="entry name" value="THIOREDOXIN_2"/>
    <property type="match status" value="1"/>
</dbReference>
<evidence type="ECO:0000256" key="1">
    <source>
        <dbReference type="SAM" id="SignalP"/>
    </source>
</evidence>
<name>A0A561PUA6_9BACT</name>
<dbReference type="PANTHER" id="PTHR42852">
    <property type="entry name" value="THIOL:DISULFIDE INTERCHANGE PROTEIN DSBE"/>
    <property type="match status" value="1"/>
</dbReference>